<sequence>MLFNSLDFLIFFPLVTVLYFLLPHRVRWVWLLVASYYFYMCWNPQYALLMALSTLITYLSGLLIQRANQVDDQKRRQRLRKLWVALSFGSNLAILFCFKYWDFFWNNLEAVLALGGIALHKPVFDVILPVGISFYTFQALSYTMDVYRGEVEAERNPFRYALFVSFFPQLVAGPIERSKNLLHQVHEHHTFDAQQARSGLLLMLWGLFQKMVVADRVATVVDTVFNQYTAMPAWAIVLAVFLFAFQIYCDFGGYSNIAIGAAQVMGFRLMENFRQPYLSQSCGEFWRRWHISLSTWFRDYLYIPLGGNRKGKARKYFNNLVTFLASGLWHGASWNYVVWGGLNGLYQVIGEMLRPARQRLCSALHIRQTSLPWQGVRVVLTFVLIDFAWLFFRAPSFSTALDIIGVALTGGAAVGPEFSLGLAAPELKVMALSLAALMAVDGLNAAHIQVRDYLLRLPLLVRWVCYLVSIYLILIFGIYGPGFSESQFIYFQF</sequence>
<comment type="subcellular location">
    <subcellularLocation>
        <location evidence="1">Cell membrane</location>
        <topology evidence="1">Multi-pass membrane protein</topology>
    </subcellularLocation>
</comment>
<dbReference type="InterPro" id="IPR051085">
    <property type="entry name" value="MB_O-acyltransferase"/>
</dbReference>
<keyword evidence="4 8" id="KW-0812">Transmembrane</keyword>
<evidence type="ECO:0000256" key="6">
    <source>
        <dbReference type="ARBA" id="ARBA00023136"/>
    </source>
</evidence>
<dbReference type="PANTHER" id="PTHR13285">
    <property type="entry name" value="ACYLTRANSFERASE"/>
    <property type="match status" value="1"/>
</dbReference>
<reference evidence="9" key="2">
    <citation type="submission" date="2021-04" db="EMBL/GenBank/DDBJ databases">
        <authorList>
            <person name="Gilroy R."/>
        </authorList>
    </citation>
    <scope>NUCLEOTIDE SEQUENCE</scope>
    <source>
        <strain evidence="9">ChiBcec16_6824</strain>
    </source>
</reference>
<dbReference type="PIRSF" id="PIRSF500217">
    <property type="entry name" value="AlgI"/>
    <property type="match status" value="1"/>
</dbReference>
<dbReference type="GO" id="GO:0005886">
    <property type="term" value="C:plasma membrane"/>
    <property type="evidence" value="ECO:0007669"/>
    <property type="project" value="UniProtKB-SubCell"/>
</dbReference>
<evidence type="ECO:0000256" key="4">
    <source>
        <dbReference type="ARBA" id="ARBA00022692"/>
    </source>
</evidence>
<feature type="transmembrane region" description="Helical" evidence="8">
    <location>
        <begin position="7"/>
        <end position="26"/>
    </location>
</feature>
<comment type="similarity">
    <text evidence="2 7">Belongs to the membrane-bound acyltransferase family.</text>
</comment>
<dbReference type="Proteomes" id="UP000823868">
    <property type="component" value="Unassembled WGS sequence"/>
</dbReference>
<proteinExistence type="inferred from homology"/>
<dbReference type="InterPro" id="IPR028362">
    <property type="entry name" value="AlgI"/>
</dbReference>
<evidence type="ECO:0000256" key="7">
    <source>
        <dbReference type="PIRNR" id="PIRNR016636"/>
    </source>
</evidence>
<protein>
    <submittedName>
        <fullName evidence="9">MBOAT family protein</fullName>
    </submittedName>
</protein>
<evidence type="ECO:0000256" key="8">
    <source>
        <dbReference type="SAM" id="Phobius"/>
    </source>
</evidence>
<feature type="transmembrane region" description="Helical" evidence="8">
    <location>
        <begin position="195"/>
        <end position="213"/>
    </location>
</feature>
<evidence type="ECO:0000313" key="10">
    <source>
        <dbReference type="Proteomes" id="UP000823868"/>
    </source>
</evidence>
<keyword evidence="5 8" id="KW-1133">Transmembrane helix</keyword>
<feature type="transmembrane region" description="Helical" evidence="8">
    <location>
        <begin position="113"/>
        <end position="137"/>
    </location>
</feature>
<evidence type="ECO:0000256" key="3">
    <source>
        <dbReference type="ARBA" id="ARBA00022475"/>
    </source>
</evidence>
<evidence type="ECO:0000256" key="2">
    <source>
        <dbReference type="ARBA" id="ARBA00010323"/>
    </source>
</evidence>
<keyword evidence="6 7" id="KW-0472">Membrane</keyword>
<dbReference type="Pfam" id="PF03062">
    <property type="entry name" value="MBOAT"/>
    <property type="match status" value="1"/>
</dbReference>
<keyword evidence="3 7" id="KW-1003">Cell membrane</keyword>
<evidence type="ECO:0000256" key="1">
    <source>
        <dbReference type="ARBA" id="ARBA00004651"/>
    </source>
</evidence>
<dbReference type="GO" id="GO:0016746">
    <property type="term" value="F:acyltransferase activity"/>
    <property type="evidence" value="ECO:0007669"/>
    <property type="project" value="UniProtKB-KW"/>
</dbReference>
<evidence type="ECO:0000256" key="5">
    <source>
        <dbReference type="ARBA" id="ARBA00022989"/>
    </source>
</evidence>
<keyword evidence="7" id="KW-0808">Transferase</keyword>
<organism evidence="9 10">
    <name type="scientific">Candidatus Flavonifractor merdigallinarum</name>
    <dbReference type="NCBI Taxonomy" id="2838589"/>
    <lineage>
        <taxon>Bacteria</taxon>
        <taxon>Bacillati</taxon>
        <taxon>Bacillota</taxon>
        <taxon>Clostridia</taxon>
        <taxon>Eubacteriales</taxon>
        <taxon>Oscillospiraceae</taxon>
        <taxon>Flavonifractor</taxon>
    </lineage>
</organism>
<dbReference type="AlphaFoldDB" id="A0A9D2BZE2"/>
<dbReference type="PIRSF" id="PIRSF016636">
    <property type="entry name" value="AlgI_DltB"/>
    <property type="match status" value="1"/>
</dbReference>
<feature type="transmembrane region" description="Helical" evidence="8">
    <location>
        <begin position="460"/>
        <end position="479"/>
    </location>
</feature>
<dbReference type="EMBL" id="DXDX01000138">
    <property type="protein sequence ID" value="HIY21738.1"/>
    <property type="molecule type" value="Genomic_DNA"/>
</dbReference>
<dbReference type="GO" id="GO:0042121">
    <property type="term" value="P:alginic acid biosynthetic process"/>
    <property type="evidence" value="ECO:0007669"/>
    <property type="project" value="InterPro"/>
</dbReference>
<dbReference type="InterPro" id="IPR004299">
    <property type="entry name" value="MBOAT_fam"/>
</dbReference>
<feature type="transmembrane region" description="Helical" evidence="8">
    <location>
        <begin position="374"/>
        <end position="392"/>
    </location>
</feature>
<keyword evidence="7" id="KW-0012">Acyltransferase</keyword>
<comment type="caution">
    <text evidence="9">The sequence shown here is derived from an EMBL/GenBank/DDBJ whole genome shotgun (WGS) entry which is preliminary data.</text>
</comment>
<reference evidence="9" key="1">
    <citation type="journal article" date="2021" name="PeerJ">
        <title>Extensive microbial diversity within the chicken gut microbiome revealed by metagenomics and culture.</title>
        <authorList>
            <person name="Gilroy R."/>
            <person name="Ravi A."/>
            <person name="Getino M."/>
            <person name="Pursley I."/>
            <person name="Horton D.L."/>
            <person name="Alikhan N.F."/>
            <person name="Baker D."/>
            <person name="Gharbi K."/>
            <person name="Hall N."/>
            <person name="Watson M."/>
            <person name="Adriaenssens E.M."/>
            <person name="Foster-Nyarko E."/>
            <person name="Jarju S."/>
            <person name="Secka A."/>
            <person name="Antonio M."/>
            <person name="Oren A."/>
            <person name="Chaudhuri R.R."/>
            <person name="La Ragione R."/>
            <person name="Hildebrand F."/>
            <person name="Pallen M.J."/>
        </authorList>
    </citation>
    <scope>NUCLEOTIDE SEQUENCE</scope>
    <source>
        <strain evidence="9">ChiBcec16_6824</strain>
    </source>
</reference>
<feature type="transmembrane region" description="Helical" evidence="8">
    <location>
        <begin position="225"/>
        <end position="245"/>
    </location>
</feature>
<feature type="transmembrane region" description="Helical" evidence="8">
    <location>
        <begin position="316"/>
        <end position="337"/>
    </location>
</feature>
<dbReference type="InterPro" id="IPR024194">
    <property type="entry name" value="Ac/AlaTfrase_AlgI/DltB"/>
</dbReference>
<feature type="transmembrane region" description="Helical" evidence="8">
    <location>
        <begin position="84"/>
        <end position="101"/>
    </location>
</feature>
<feature type="transmembrane region" description="Helical" evidence="8">
    <location>
        <begin position="46"/>
        <end position="64"/>
    </location>
</feature>
<feature type="transmembrane region" description="Helical" evidence="8">
    <location>
        <begin position="429"/>
        <end position="448"/>
    </location>
</feature>
<evidence type="ECO:0000313" key="9">
    <source>
        <dbReference type="EMBL" id="HIY21738.1"/>
    </source>
</evidence>
<gene>
    <name evidence="9" type="ORF">H9841_07560</name>
</gene>
<dbReference type="PANTHER" id="PTHR13285:SF18">
    <property type="entry name" value="PROTEIN-CYSTEINE N-PALMITOYLTRANSFERASE RASP"/>
    <property type="match status" value="1"/>
</dbReference>
<accession>A0A9D2BZE2</accession>
<name>A0A9D2BZE2_9FIRM</name>